<dbReference type="GO" id="GO:0016747">
    <property type="term" value="F:acyltransferase activity, transferring groups other than amino-acyl groups"/>
    <property type="evidence" value="ECO:0007669"/>
    <property type="project" value="InterPro"/>
</dbReference>
<dbReference type="SUPFAM" id="SSF55729">
    <property type="entry name" value="Acyl-CoA N-acyltransferases (Nat)"/>
    <property type="match status" value="1"/>
</dbReference>
<evidence type="ECO:0000313" key="3">
    <source>
        <dbReference type="Proteomes" id="UP000002939"/>
    </source>
</evidence>
<dbReference type="Proteomes" id="UP000002939">
    <property type="component" value="Unassembled WGS sequence"/>
</dbReference>
<dbReference type="PROSITE" id="PS51186">
    <property type="entry name" value="GNAT"/>
    <property type="match status" value="1"/>
</dbReference>
<gene>
    <name evidence="2" type="ORF">HMPREF0446_01286</name>
</gene>
<proteinExistence type="predicted"/>
<reference evidence="2" key="2">
    <citation type="submission" date="2011-10" db="EMBL/GenBank/DDBJ databases">
        <title>The Genome Sequence of Granulicatella elegans ATCC 700633.</title>
        <authorList>
            <consortium name="The Broad Institute Genome Sequencing Platform"/>
            <consortium name="The Broad Institute Genome Sequencing Center for Infectious Disease"/>
            <person name="Earl A."/>
            <person name="Ward D."/>
            <person name="Feldgarden M."/>
            <person name="Gevers D."/>
            <person name="Sibley C.D."/>
            <person name="Field T.R."/>
            <person name="Grinwis M."/>
            <person name="Eshaghurshan C.S."/>
            <person name="Surette M.G."/>
            <person name="Young S.K."/>
            <person name="Zeng Q."/>
            <person name="Gargeya S."/>
            <person name="Fitzgerald M."/>
            <person name="Haas B."/>
            <person name="Abouelleil A."/>
            <person name="Alvarado L."/>
            <person name="Arachchi H.M."/>
            <person name="Berlin A."/>
            <person name="Brown A."/>
            <person name="Chapman S.B."/>
            <person name="Chen Z."/>
            <person name="Dunbar C."/>
            <person name="Freedman E."/>
            <person name="Gearin G."/>
            <person name="Goldberg J."/>
            <person name="Griggs A."/>
            <person name="Gujja S."/>
            <person name="Heiman D."/>
            <person name="Howarth C."/>
            <person name="Larson L."/>
            <person name="Lui A."/>
            <person name="MacDonald P.J.P."/>
            <person name="Montmayeur A."/>
            <person name="Murphy C."/>
            <person name="Neiman D."/>
            <person name="Pearson M."/>
            <person name="Priest M."/>
            <person name="Roberts A."/>
            <person name="Saif S."/>
            <person name="Shea T."/>
            <person name="Shenoy N."/>
            <person name="Sisk P."/>
            <person name="Stolte C."/>
            <person name="Sykes S."/>
            <person name="Wortman J."/>
            <person name="Nusbaum C."/>
            <person name="Birren B."/>
        </authorList>
    </citation>
    <scope>NUCLEOTIDE SEQUENCE [LARGE SCALE GENOMIC DNA]</scope>
    <source>
        <strain evidence="2">ATCC 700633</strain>
    </source>
</reference>
<dbReference type="OrthoDB" id="9775804at2"/>
<accession>D0BMV1</accession>
<dbReference type="HOGENOM" id="CLU_086503_7_0_9"/>
<organism evidence="2 3">
    <name type="scientific">Granulicatella elegans ATCC 700633</name>
    <dbReference type="NCBI Taxonomy" id="626369"/>
    <lineage>
        <taxon>Bacteria</taxon>
        <taxon>Bacillati</taxon>
        <taxon>Bacillota</taxon>
        <taxon>Bacilli</taxon>
        <taxon>Lactobacillales</taxon>
        <taxon>Carnobacteriaceae</taxon>
        <taxon>Granulicatella</taxon>
    </lineage>
</organism>
<evidence type="ECO:0000259" key="1">
    <source>
        <dbReference type="PROSITE" id="PS51186"/>
    </source>
</evidence>
<reference evidence="2" key="1">
    <citation type="submission" date="2009-09" db="EMBL/GenBank/DDBJ databases">
        <authorList>
            <consortium name="The Broad Institute Genome Sequencing Platform"/>
            <person name="Ward D."/>
            <person name="Feldgarden M."/>
            <person name="Earl A."/>
            <person name="Young S.K."/>
            <person name="Zeng Q."/>
            <person name="Koehrsen M."/>
            <person name="Alvarado L."/>
            <person name="Berlin A."/>
            <person name="Bochicchio J."/>
            <person name="Borenstein D."/>
            <person name="Chapman S.B."/>
            <person name="Chen Z."/>
            <person name="Engels R."/>
            <person name="Freedman E."/>
            <person name="Gellesch M."/>
            <person name="Goldberg J."/>
            <person name="Griggs A."/>
            <person name="Gujja S."/>
            <person name="Heilman E."/>
            <person name="Heiman D."/>
            <person name="Hepburn T."/>
            <person name="Howarth C."/>
            <person name="Jen D."/>
            <person name="Larson L."/>
            <person name="Lewis B."/>
            <person name="Mehta T."/>
            <person name="Park D."/>
            <person name="Pearson M."/>
            <person name="Roberts A."/>
            <person name="Saif S."/>
            <person name="Shea T."/>
            <person name="Shenoy N."/>
            <person name="Sisk P."/>
            <person name="Stolte C."/>
            <person name="Sykes S."/>
            <person name="Thomson T."/>
            <person name="Walk T."/>
            <person name="White J."/>
            <person name="Yandava C."/>
            <person name="Sibley C.D."/>
            <person name="Field T.R."/>
            <person name="Grinwis M."/>
            <person name="Eshaghurshan C.S."/>
            <person name="Surette M.G."/>
            <person name="Haas B."/>
            <person name="Nusbaum C."/>
            <person name="Birren B."/>
        </authorList>
    </citation>
    <scope>NUCLEOTIDE SEQUENCE [LARGE SCALE GENOMIC DNA]</scope>
    <source>
        <strain evidence="2">ATCC 700633</strain>
    </source>
</reference>
<protein>
    <recommendedName>
        <fullName evidence="1">N-acetyltransferase domain-containing protein</fullName>
    </recommendedName>
</protein>
<dbReference type="CDD" id="cd04301">
    <property type="entry name" value="NAT_SF"/>
    <property type="match status" value="1"/>
</dbReference>
<name>D0BMV1_9LACT</name>
<feature type="domain" description="N-acetyltransferase" evidence="1">
    <location>
        <begin position="2"/>
        <end position="134"/>
    </location>
</feature>
<comment type="caution">
    <text evidence="2">The sequence shown here is derived from an EMBL/GenBank/DDBJ whole genome shotgun (WGS) entry which is preliminary data.</text>
</comment>
<evidence type="ECO:0000313" key="2">
    <source>
        <dbReference type="EMBL" id="EEW92805.1"/>
    </source>
</evidence>
<dbReference type="STRING" id="626369.HMPREF0446_01286"/>
<keyword evidence="3" id="KW-1185">Reference proteome</keyword>
<dbReference type="Pfam" id="PF13673">
    <property type="entry name" value="Acetyltransf_10"/>
    <property type="match status" value="1"/>
</dbReference>
<dbReference type="InterPro" id="IPR000182">
    <property type="entry name" value="GNAT_dom"/>
</dbReference>
<dbReference type="InterPro" id="IPR016181">
    <property type="entry name" value="Acyl_CoA_acyltransferase"/>
</dbReference>
<sequence>MEFIHKVPSVEAYNKLRVNSGMNSTKPNSEVKKALEGTLFAVSVYEDNELIGLGRVVGDGGITFVVSDIMVDKKFQRRGIANKIMGIIDQWFDENTHESSFITLVAKIPADKLYLKHHFCYLPENRVGMIRDKD</sequence>
<dbReference type="RefSeq" id="WP_006703564.1">
    <property type="nucleotide sequence ID" value="NZ_KI391971.1"/>
</dbReference>
<dbReference type="eggNOG" id="COG0456">
    <property type="taxonomic scope" value="Bacteria"/>
</dbReference>
<dbReference type="AlphaFoldDB" id="D0BMV1"/>
<dbReference type="EMBL" id="ACRF02000005">
    <property type="protein sequence ID" value="EEW92805.1"/>
    <property type="molecule type" value="Genomic_DNA"/>
</dbReference>
<dbReference type="Gene3D" id="3.40.630.30">
    <property type="match status" value="1"/>
</dbReference>